<evidence type="ECO:0000313" key="4">
    <source>
        <dbReference type="EMBL" id="CAK7926926.1"/>
    </source>
</evidence>
<comment type="subcellular location">
    <subcellularLocation>
        <location evidence="1">Nucleus</location>
    </subcellularLocation>
</comment>
<keyword evidence="2" id="KW-0539">Nucleus</keyword>
<dbReference type="GO" id="GO:0005634">
    <property type="term" value="C:nucleus"/>
    <property type="evidence" value="ECO:0007669"/>
    <property type="project" value="UniProtKB-SubCell"/>
</dbReference>
<dbReference type="InterPro" id="IPR023780">
    <property type="entry name" value="Chromo_domain"/>
</dbReference>
<sequence length="165" mass="18846">MSQVILQLFCYTVQLLNIQLDPTFEPDQVFPPPPHPFVDSSGGQRFLVARILNHRNVNGVRTSYLVRWRGYPPAWNSWEPLAQLIVDILGRVEHYDETHPLRLKKGRRKTTSPNTSTGTARYQSFGHLRRDVPPPVGKIREGGLPRGTVRIVQATRTRITLRETG</sequence>
<dbReference type="InterPro" id="IPR016197">
    <property type="entry name" value="Chromo-like_dom_sf"/>
</dbReference>
<evidence type="ECO:0000256" key="1">
    <source>
        <dbReference type="ARBA" id="ARBA00004123"/>
    </source>
</evidence>
<reference evidence="4" key="1">
    <citation type="submission" date="2024-01" db="EMBL/GenBank/DDBJ databases">
        <authorList>
            <person name="Webb A."/>
        </authorList>
    </citation>
    <scope>NUCLEOTIDE SEQUENCE</scope>
    <source>
        <strain evidence="4">Pm1</strain>
    </source>
</reference>
<name>A0AAV1TX18_9STRA</name>
<feature type="domain" description="Chromo" evidence="3">
    <location>
        <begin position="46"/>
        <end position="107"/>
    </location>
</feature>
<dbReference type="SMART" id="SM00298">
    <property type="entry name" value="CHROMO"/>
    <property type="match status" value="1"/>
</dbReference>
<protein>
    <recommendedName>
        <fullName evidence="3">Chromo domain-containing protein</fullName>
    </recommendedName>
</protein>
<dbReference type="PROSITE" id="PS50013">
    <property type="entry name" value="CHROMO_2"/>
    <property type="match status" value="1"/>
</dbReference>
<dbReference type="Proteomes" id="UP001162060">
    <property type="component" value="Unassembled WGS sequence"/>
</dbReference>
<evidence type="ECO:0000313" key="5">
    <source>
        <dbReference type="Proteomes" id="UP001162060"/>
    </source>
</evidence>
<accession>A0AAV1TX18</accession>
<dbReference type="AlphaFoldDB" id="A0AAV1TX18"/>
<organism evidence="4 5">
    <name type="scientific">Peronospora matthiolae</name>
    <dbReference type="NCBI Taxonomy" id="2874970"/>
    <lineage>
        <taxon>Eukaryota</taxon>
        <taxon>Sar</taxon>
        <taxon>Stramenopiles</taxon>
        <taxon>Oomycota</taxon>
        <taxon>Peronosporomycetes</taxon>
        <taxon>Peronosporales</taxon>
        <taxon>Peronosporaceae</taxon>
        <taxon>Peronospora</taxon>
    </lineage>
</organism>
<evidence type="ECO:0000256" key="2">
    <source>
        <dbReference type="ARBA" id="ARBA00023242"/>
    </source>
</evidence>
<evidence type="ECO:0000259" key="3">
    <source>
        <dbReference type="PROSITE" id="PS50013"/>
    </source>
</evidence>
<dbReference type="Gene3D" id="2.40.50.40">
    <property type="match status" value="1"/>
</dbReference>
<dbReference type="Pfam" id="PF00385">
    <property type="entry name" value="Chromo"/>
    <property type="match status" value="1"/>
</dbReference>
<dbReference type="CDD" id="cd00024">
    <property type="entry name" value="CD_CSD"/>
    <property type="match status" value="1"/>
</dbReference>
<dbReference type="InterPro" id="IPR023779">
    <property type="entry name" value="Chromodomain_CS"/>
</dbReference>
<gene>
    <name evidence="4" type="ORF">PM001_LOCUS12076</name>
</gene>
<dbReference type="PROSITE" id="PS00598">
    <property type="entry name" value="CHROMO_1"/>
    <property type="match status" value="1"/>
</dbReference>
<dbReference type="InterPro" id="IPR000953">
    <property type="entry name" value="Chromo/chromo_shadow_dom"/>
</dbReference>
<dbReference type="SUPFAM" id="SSF54160">
    <property type="entry name" value="Chromo domain-like"/>
    <property type="match status" value="1"/>
</dbReference>
<proteinExistence type="predicted"/>
<dbReference type="EMBL" id="CAKLBY020000103">
    <property type="protein sequence ID" value="CAK7926926.1"/>
    <property type="molecule type" value="Genomic_DNA"/>
</dbReference>
<comment type="caution">
    <text evidence="4">The sequence shown here is derived from an EMBL/GenBank/DDBJ whole genome shotgun (WGS) entry which is preliminary data.</text>
</comment>